<proteinExistence type="predicted"/>
<keyword evidence="2" id="KW-1133">Transmembrane helix</keyword>
<reference evidence="3" key="1">
    <citation type="journal article" date="2014" name="PLoS ONE">
        <title>Transcriptome-Based Identification of ABC Transporters in the Western Tarnished Plant Bug Lygus hesperus.</title>
        <authorList>
            <person name="Hull J.J."/>
            <person name="Chaney K."/>
            <person name="Geib S.M."/>
            <person name="Fabrick J.A."/>
            <person name="Brent C.S."/>
            <person name="Walsh D."/>
            <person name="Lavine L.C."/>
        </authorList>
    </citation>
    <scope>NUCLEOTIDE SEQUENCE</scope>
</reference>
<dbReference type="AlphaFoldDB" id="A0A0A9W4U5"/>
<gene>
    <name evidence="3" type="primary">RPC82_1</name>
    <name evidence="3" type="ORF">CM83_104925</name>
</gene>
<feature type="non-terminal residue" evidence="3">
    <location>
        <position position="1"/>
    </location>
</feature>
<reference evidence="3" key="2">
    <citation type="submission" date="2014-07" db="EMBL/GenBank/DDBJ databases">
        <authorList>
            <person name="Hull J."/>
        </authorList>
    </citation>
    <scope>NUCLEOTIDE SEQUENCE</scope>
</reference>
<accession>A0A0A9W4U5</accession>
<organism evidence="3">
    <name type="scientific">Lygus hesperus</name>
    <name type="common">Western plant bug</name>
    <dbReference type="NCBI Taxonomy" id="30085"/>
    <lineage>
        <taxon>Eukaryota</taxon>
        <taxon>Metazoa</taxon>
        <taxon>Ecdysozoa</taxon>
        <taxon>Arthropoda</taxon>
        <taxon>Hexapoda</taxon>
        <taxon>Insecta</taxon>
        <taxon>Pterygota</taxon>
        <taxon>Neoptera</taxon>
        <taxon>Paraneoptera</taxon>
        <taxon>Hemiptera</taxon>
        <taxon>Heteroptera</taxon>
        <taxon>Panheteroptera</taxon>
        <taxon>Cimicomorpha</taxon>
        <taxon>Miridae</taxon>
        <taxon>Mirini</taxon>
        <taxon>Lygus</taxon>
    </lineage>
</organism>
<protein>
    <submittedName>
        <fullName evidence="3">DNA-directed RNA polymerase III subunit RPC3</fullName>
    </submittedName>
</protein>
<dbReference type="GO" id="GO:0000428">
    <property type="term" value="C:DNA-directed RNA polymerase complex"/>
    <property type="evidence" value="ECO:0007669"/>
    <property type="project" value="UniProtKB-KW"/>
</dbReference>
<keyword evidence="2" id="KW-0472">Membrane</keyword>
<dbReference type="EMBL" id="GBHO01040142">
    <property type="protein sequence ID" value="JAG03462.1"/>
    <property type="molecule type" value="Transcribed_RNA"/>
</dbReference>
<evidence type="ECO:0000256" key="1">
    <source>
        <dbReference type="SAM" id="MobiDB-lite"/>
    </source>
</evidence>
<sequence length="124" mass="13633">PQLRTSPQLKTAEAQDLRTSGSPPLRTNKPTGLRMFARAAFVSAFAILIGGTTAKENKSTKRQVQYIGQRGQELDPGLDPRQRLAQDQRFALVDPRTGRLVDPSQVDPRTGRLVDPSQVDPRTG</sequence>
<feature type="transmembrane region" description="Helical" evidence="2">
    <location>
        <begin position="35"/>
        <end position="54"/>
    </location>
</feature>
<keyword evidence="3" id="KW-0240">DNA-directed RNA polymerase</keyword>
<evidence type="ECO:0000256" key="2">
    <source>
        <dbReference type="SAM" id="Phobius"/>
    </source>
</evidence>
<keyword evidence="2" id="KW-0812">Transmembrane</keyword>
<feature type="region of interest" description="Disordered" evidence="1">
    <location>
        <begin position="1"/>
        <end position="30"/>
    </location>
</feature>
<evidence type="ECO:0000313" key="3">
    <source>
        <dbReference type="EMBL" id="JAG03462.1"/>
    </source>
</evidence>
<name>A0A0A9W4U5_LYGHE</name>
<feature type="non-terminal residue" evidence="3">
    <location>
        <position position="124"/>
    </location>
</feature>
<keyword evidence="3" id="KW-0804">Transcription</keyword>
<feature type="region of interest" description="Disordered" evidence="1">
    <location>
        <begin position="90"/>
        <end position="124"/>
    </location>
</feature>